<sequence length="74" mass="7710">MVNQGTSTLVEPEDTPSGCDLTAHRKSEPALGADETDTKGVAKEDTECKKLPEPSSGDHSGRGKDSTTSDPGDH</sequence>
<feature type="compositionally biased region" description="Basic and acidic residues" evidence="1">
    <location>
        <begin position="59"/>
        <end position="74"/>
    </location>
</feature>
<organism evidence="2 3">
    <name type="scientific">Pleurodeles waltl</name>
    <name type="common">Iberian ribbed newt</name>
    <dbReference type="NCBI Taxonomy" id="8319"/>
    <lineage>
        <taxon>Eukaryota</taxon>
        <taxon>Metazoa</taxon>
        <taxon>Chordata</taxon>
        <taxon>Craniata</taxon>
        <taxon>Vertebrata</taxon>
        <taxon>Euteleostomi</taxon>
        <taxon>Amphibia</taxon>
        <taxon>Batrachia</taxon>
        <taxon>Caudata</taxon>
        <taxon>Salamandroidea</taxon>
        <taxon>Salamandridae</taxon>
        <taxon>Pleurodelinae</taxon>
        <taxon>Pleurodeles</taxon>
    </lineage>
</organism>
<dbReference type="EMBL" id="JANPWB010000015">
    <property type="protein sequence ID" value="KAJ1093877.1"/>
    <property type="molecule type" value="Genomic_DNA"/>
</dbReference>
<dbReference type="Proteomes" id="UP001066276">
    <property type="component" value="Chromosome 11"/>
</dbReference>
<keyword evidence="3" id="KW-1185">Reference proteome</keyword>
<reference evidence="2" key="1">
    <citation type="journal article" date="2022" name="bioRxiv">
        <title>Sequencing and chromosome-scale assembly of the giantPleurodeles waltlgenome.</title>
        <authorList>
            <person name="Brown T."/>
            <person name="Elewa A."/>
            <person name="Iarovenko S."/>
            <person name="Subramanian E."/>
            <person name="Araus A.J."/>
            <person name="Petzold A."/>
            <person name="Susuki M."/>
            <person name="Suzuki K.-i.T."/>
            <person name="Hayashi T."/>
            <person name="Toyoda A."/>
            <person name="Oliveira C."/>
            <person name="Osipova E."/>
            <person name="Leigh N.D."/>
            <person name="Simon A."/>
            <person name="Yun M.H."/>
        </authorList>
    </citation>
    <scope>NUCLEOTIDE SEQUENCE</scope>
    <source>
        <strain evidence="2">20211129_DDA</strain>
        <tissue evidence="2">Liver</tissue>
    </source>
</reference>
<protein>
    <submittedName>
        <fullName evidence="2">Uncharacterized protein</fullName>
    </submittedName>
</protein>
<gene>
    <name evidence="2" type="ORF">NDU88_006966</name>
</gene>
<evidence type="ECO:0000256" key="1">
    <source>
        <dbReference type="SAM" id="MobiDB-lite"/>
    </source>
</evidence>
<feature type="compositionally biased region" description="Basic and acidic residues" evidence="1">
    <location>
        <begin position="36"/>
        <end position="52"/>
    </location>
</feature>
<evidence type="ECO:0000313" key="3">
    <source>
        <dbReference type="Proteomes" id="UP001066276"/>
    </source>
</evidence>
<comment type="caution">
    <text evidence="2">The sequence shown here is derived from an EMBL/GenBank/DDBJ whole genome shotgun (WGS) entry which is preliminary data.</text>
</comment>
<evidence type="ECO:0000313" key="2">
    <source>
        <dbReference type="EMBL" id="KAJ1093877.1"/>
    </source>
</evidence>
<accession>A0AAV7LRY8</accession>
<dbReference type="AlphaFoldDB" id="A0AAV7LRY8"/>
<feature type="region of interest" description="Disordered" evidence="1">
    <location>
        <begin position="1"/>
        <end position="74"/>
    </location>
</feature>
<proteinExistence type="predicted"/>
<name>A0AAV7LRY8_PLEWA</name>